<dbReference type="SUPFAM" id="SSF52518">
    <property type="entry name" value="Thiamin diphosphate-binding fold (THDP-binding)"/>
    <property type="match status" value="1"/>
</dbReference>
<dbReference type="RefSeq" id="WP_013043916.1">
    <property type="nucleotide sequence ID" value="NC_014008.1"/>
</dbReference>
<dbReference type="GO" id="GO:0006086">
    <property type="term" value="P:pyruvate decarboxylation to acetyl-CoA"/>
    <property type="evidence" value="ECO:0007669"/>
    <property type="project" value="InterPro"/>
</dbReference>
<dbReference type="AlphaFoldDB" id="D5EM34"/>
<dbReference type="Proteomes" id="UP000000925">
    <property type="component" value="Chromosome"/>
</dbReference>
<evidence type="ECO:0000256" key="8">
    <source>
        <dbReference type="RuleBase" id="RU361139"/>
    </source>
</evidence>
<dbReference type="CDD" id="cd02000">
    <property type="entry name" value="TPP_E1_PDC_ADC_BCADC"/>
    <property type="match status" value="1"/>
</dbReference>
<evidence type="ECO:0000313" key="10">
    <source>
        <dbReference type="EMBL" id="ADE55194.1"/>
    </source>
</evidence>
<organism evidence="10 11">
    <name type="scientific">Coraliomargarita akajimensis (strain DSM 45221 / IAM 15411 / JCM 23193 / KCTC 12865 / 04OKA010-24)</name>
    <dbReference type="NCBI Taxonomy" id="583355"/>
    <lineage>
        <taxon>Bacteria</taxon>
        <taxon>Pseudomonadati</taxon>
        <taxon>Verrucomicrobiota</taxon>
        <taxon>Opitutia</taxon>
        <taxon>Puniceicoccales</taxon>
        <taxon>Coraliomargaritaceae</taxon>
        <taxon>Coraliomargarita</taxon>
    </lineage>
</organism>
<dbReference type="NCBIfam" id="TIGR03182">
    <property type="entry name" value="PDH_E1_alph_y"/>
    <property type="match status" value="1"/>
</dbReference>
<reference evidence="10 11" key="1">
    <citation type="journal article" date="2010" name="Stand. Genomic Sci.">
        <title>Complete genome sequence of Coraliomargarita akajimensis type strain (04OKA010-24).</title>
        <authorList>
            <person name="Mavromatis K."/>
            <person name="Abt B."/>
            <person name="Brambilla E."/>
            <person name="Lapidus A."/>
            <person name="Copeland A."/>
            <person name="Deshpande S."/>
            <person name="Nolan M."/>
            <person name="Lucas S."/>
            <person name="Tice H."/>
            <person name="Cheng J.F."/>
            <person name="Han C."/>
            <person name="Detter J.C."/>
            <person name="Woyke T."/>
            <person name="Goodwin L."/>
            <person name="Pitluck S."/>
            <person name="Held B."/>
            <person name="Brettin T."/>
            <person name="Tapia R."/>
            <person name="Ivanova N."/>
            <person name="Mikhailova N."/>
            <person name="Pati A."/>
            <person name="Liolios K."/>
            <person name="Chen A."/>
            <person name="Palaniappan K."/>
            <person name="Land M."/>
            <person name="Hauser L."/>
            <person name="Chang Y.J."/>
            <person name="Jeffries C.D."/>
            <person name="Rohde M."/>
            <person name="Goker M."/>
            <person name="Bristow J."/>
            <person name="Eisen J.A."/>
            <person name="Markowitz V."/>
            <person name="Hugenholtz P."/>
            <person name="Klenk H.P."/>
            <person name="Kyrpides N.C."/>
        </authorList>
    </citation>
    <scope>NUCLEOTIDE SEQUENCE [LARGE SCALE GENOMIC DNA]</scope>
    <source>
        <strain evidence="11">DSM 45221 / IAM 15411 / JCM 23193 / KCTC 12865</strain>
    </source>
</reference>
<evidence type="ECO:0000256" key="7">
    <source>
        <dbReference type="ARBA" id="ARBA00023317"/>
    </source>
</evidence>
<evidence type="ECO:0000256" key="2">
    <source>
        <dbReference type="ARBA" id="ARBA00011870"/>
    </source>
</evidence>
<evidence type="ECO:0000256" key="3">
    <source>
        <dbReference type="ARBA" id="ARBA00012281"/>
    </source>
</evidence>
<dbReference type="OrthoDB" id="9766715at2"/>
<dbReference type="HOGENOM" id="CLU_029393_5_0_0"/>
<dbReference type="PANTHER" id="PTHR11516">
    <property type="entry name" value="PYRUVATE DEHYDROGENASE E1 COMPONENT, ALPHA SUBUNIT BACTERIAL AND ORGANELLAR"/>
    <property type="match status" value="1"/>
</dbReference>
<dbReference type="InterPro" id="IPR017597">
    <property type="entry name" value="Pyrv_DH_E1_asu_subgrp-y"/>
</dbReference>
<dbReference type="EC" id="1.2.4.1" evidence="3 8"/>
<dbReference type="eggNOG" id="COG1071">
    <property type="taxonomic scope" value="Bacteria"/>
</dbReference>
<feature type="domain" description="Dehydrogenase E1 component" evidence="9">
    <location>
        <begin position="44"/>
        <end position="339"/>
    </location>
</feature>
<protein>
    <recommendedName>
        <fullName evidence="4 8">Pyruvate dehydrogenase E1 component subunit alpha</fullName>
        <ecNumber evidence="3 8">1.2.4.1</ecNumber>
    </recommendedName>
</protein>
<evidence type="ECO:0000313" key="11">
    <source>
        <dbReference type="Proteomes" id="UP000000925"/>
    </source>
</evidence>
<evidence type="ECO:0000256" key="4">
    <source>
        <dbReference type="ARBA" id="ARBA00014159"/>
    </source>
</evidence>
<gene>
    <name evidence="8" type="primary">pdhA</name>
    <name evidence="10" type="ordered locus">Caka_2176</name>
</gene>
<dbReference type="PANTHER" id="PTHR11516:SF60">
    <property type="entry name" value="PYRUVATE DEHYDROGENASE E1 COMPONENT SUBUNIT ALPHA"/>
    <property type="match status" value="1"/>
</dbReference>
<comment type="subunit">
    <text evidence="2 8">Heterodimer of an alpha and a beta chain.</text>
</comment>
<evidence type="ECO:0000259" key="9">
    <source>
        <dbReference type="Pfam" id="PF00676"/>
    </source>
</evidence>
<evidence type="ECO:0000256" key="6">
    <source>
        <dbReference type="ARBA" id="ARBA00023052"/>
    </source>
</evidence>
<dbReference type="STRING" id="583355.Caka_2176"/>
<evidence type="ECO:0000256" key="1">
    <source>
        <dbReference type="ARBA" id="ARBA00001964"/>
    </source>
</evidence>
<dbReference type="Gene3D" id="3.40.50.970">
    <property type="match status" value="1"/>
</dbReference>
<dbReference type="InterPro" id="IPR001017">
    <property type="entry name" value="DH_E1"/>
</dbReference>
<keyword evidence="7 8" id="KW-0670">Pyruvate</keyword>
<dbReference type="InterPro" id="IPR029061">
    <property type="entry name" value="THDP-binding"/>
</dbReference>
<dbReference type="EMBL" id="CP001998">
    <property type="protein sequence ID" value="ADE55194.1"/>
    <property type="molecule type" value="Genomic_DNA"/>
</dbReference>
<dbReference type="Pfam" id="PF00676">
    <property type="entry name" value="E1_dh"/>
    <property type="match status" value="1"/>
</dbReference>
<comment type="catalytic activity">
    <reaction evidence="8">
        <text>N(6)-[(R)-lipoyl]-L-lysyl-[protein] + pyruvate + H(+) = N(6)-[(R)-S(8)-acetyldihydrolipoyl]-L-lysyl-[protein] + CO2</text>
        <dbReference type="Rhea" id="RHEA:19189"/>
        <dbReference type="Rhea" id="RHEA-COMP:10474"/>
        <dbReference type="Rhea" id="RHEA-COMP:10478"/>
        <dbReference type="ChEBI" id="CHEBI:15361"/>
        <dbReference type="ChEBI" id="CHEBI:15378"/>
        <dbReference type="ChEBI" id="CHEBI:16526"/>
        <dbReference type="ChEBI" id="CHEBI:83099"/>
        <dbReference type="ChEBI" id="CHEBI:83111"/>
        <dbReference type="EC" id="1.2.4.1"/>
    </reaction>
</comment>
<dbReference type="FunFam" id="3.40.50.970:FF:000013">
    <property type="entry name" value="Pyruvate dehydrogenase E1 component subunit alpha"/>
    <property type="match status" value="1"/>
</dbReference>
<dbReference type="GO" id="GO:0004739">
    <property type="term" value="F:pyruvate dehydrogenase (acetyl-transferring) activity"/>
    <property type="evidence" value="ECO:0007669"/>
    <property type="project" value="UniProtKB-UniRule"/>
</dbReference>
<evidence type="ECO:0000256" key="5">
    <source>
        <dbReference type="ARBA" id="ARBA00023002"/>
    </source>
</evidence>
<accession>D5EM34</accession>
<keyword evidence="11" id="KW-1185">Reference proteome</keyword>
<dbReference type="InterPro" id="IPR050642">
    <property type="entry name" value="PDH_E1_Alpha_Subunit"/>
</dbReference>
<name>D5EM34_CORAD</name>
<sequence>MATTKKKTTKTAKTAASKAQDFAAAPINAKLSAEEKLDLYKMIVGIRRFEERSLQAYNQGKIGGFLHLYIGQEAVATGIVSLMEENDHIITAYRDHGHALAVGMSMNECMAEMYGKYTGCSKGKGGSMHFFAPDKNYWGGHGIVAGQTPLGAGLAFGLKYKGLKGCALAFLGDGAVNQGSFMETLNLASLWDLPVVFVIENNGYSMGTSLARSSAEENLAHRADGFDMEWEVCNGHDVFEVREVANRAMTRARETHKPFLLEIRTYRYRGHSVADANHEKYRTKEEIEEYKKTKDPINVLKAQLLADGTLTEELVKEINAEKKAEADASAKFADESPVAPREEIQTDVYWEVDNDTEGKLKGTYFFND</sequence>
<proteinExistence type="predicted"/>
<dbReference type="KEGG" id="caa:Caka_2176"/>
<comment type="cofactor">
    <cofactor evidence="1 8">
        <name>thiamine diphosphate</name>
        <dbReference type="ChEBI" id="CHEBI:58937"/>
    </cofactor>
</comment>
<keyword evidence="6 8" id="KW-0786">Thiamine pyrophosphate</keyword>
<comment type="function">
    <text evidence="8">The pyruvate dehydrogenase complex catalyzes the overall conversion of pyruvate to acetyl-CoA and CO(2).</text>
</comment>
<keyword evidence="5 8" id="KW-0560">Oxidoreductase</keyword>